<keyword evidence="4 6" id="KW-0472">Membrane</keyword>
<dbReference type="EMBL" id="CDHK01000004">
    <property type="protein sequence ID" value="CEO60025.1"/>
    <property type="molecule type" value="Genomic_DNA"/>
</dbReference>
<dbReference type="STRING" id="104259.A0A0F7VIC9"/>
<dbReference type="SUPFAM" id="SSF144083">
    <property type="entry name" value="Magnesium transport protein CorA, transmembrane region"/>
    <property type="match status" value="1"/>
</dbReference>
<reference evidence="8" key="1">
    <citation type="journal article" date="2015" name="Genome Announc.">
        <title>Draft genome sequence of the fungus Penicillium brasilianum MG11.</title>
        <authorList>
            <person name="Horn F."/>
            <person name="Linde J."/>
            <person name="Mattern D.J."/>
            <person name="Walther G."/>
            <person name="Guthke R."/>
            <person name="Brakhage A.A."/>
            <person name="Valiante V."/>
        </authorList>
    </citation>
    <scope>NUCLEOTIDE SEQUENCE [LARGE SCALE GENOMIC DNA]</scope>
    <source>
        <strain evidence="8">MG11</strain>
    </source>
</reference>
<dbReference type="GO" id="GO:0016020">
    <property type="term" value="C:membrane"/>
    <property type="evidence" value="ECO:0007669"/>
    <property type="project" value="UniProtKB-SubCell"/>
</dbReference>
<feature type="transmembrane region" description="Helical" evidence="6">
    <location>
        <begin position="368"/>
        <end position="389"/>
    </location>
</feature>
<protein>
    <recommendedName>
        <fullName evidence="9">CorA family metal ion transporter</fullName>
    </recommendedName>
</protein>
<dbReference type="AlphaFoldDB" id="A0A0F7VIC9"/>
<dbReference type="Proteomes" id="UP000042958">
    <property type="component" value="Unassembled WGS sequence"/>
</dbReference>
<evidence type="ECO:0000256" key="2">
    <source>
        <dbReference type="ARBA" id="ARBA00022692"/>
    </source>
</evidence>
<evidence type="ECO:0000256" key="1">
    <source>
        <dbReference type="ARBA" id="ARBA00004141"/>
    </source>
</evidence>
<dbReference type="Pfam" id="PF01544">
    <property type="entry name" value="CorA"/>
    <property type="match status" value="1"/>
</dbReference>
<proteinExistence type="predicted"/>
<sequence length="514" mass="58065">MASDFDFDLTIWNSYSSSTFNSSSKEQPSLFSSHRIQDVRPPDVSSQLAARMGEAEALGESLVSIIQIKKYTPAIITTLESCFSEFPRELLENVVLNTANGQNISVIPSTHDESTGIRSLINFPFVLPSSYTSETETDNRISFLPVAIWLYPSSFIKTSQQGSSRTNIVLICTNSHVSRALISYYGAAYQKRWMRLQKSPTWIFPDILHALGGWWEVWNITKQHLGVYHRYVHELSRPVRLLNIRDSQKPRLLDLARQLHDKNAILLSVREQLRIHSAALSRFLRLPMCTSSQDVIDRLQEHLEDINYHEETSQVLTRQLENIMSLVFSIETMAQGQAVARLNILAFAFLPLSWVASLFGMTQFSLSAAWYPLGALIALLVVVAISFALPIHGFDWSTMCQSMSRRLNKDMISSTHDPDTPAGSHAPSVYNSSTIDLSRQELPLQELIQQELIQRELIQQDLIQEELSRQANLSLHKISSPVHRMSGSPHPANPFIRTKPNAPAPIRKSSEVVE</sequence>
<evidence type="ECO:0008006" key="9">
    <source>
        <dbReference type="Google" id="ProtNLM"/>
    </source>
</evidence>
<evidence type="ECO:0000256" key="5">
    <source>
        <dbReference type="SAM" id="MobiDB-lite"/>
    </source>
</evidence>
<evidence type="ECO:0000256" key="3">
    <source>
        <dbReference type="ARBA" id="ARBA00022989"/>
    </source>
</evidence>
<dbReference type="GO" id="GO:0046873">
    <property type="term" value="F:metal ion transmembrane transporter activity"/>
    <property type="evidence" value="ECO:0007669"/>
    <property type="project" value="InterPro"/>
</dbReference>
<name>A0A0F7VIC9_PENBI</name>
<dbReference type="InterPro" id="IPR002523">
    <property type="entry name" value="MgTranspt_CorA/ZnTranspt_ZntB"/>
</dbReference>
<evidence type="ECO:0000256" key="4">
    <source>
        <dbReference type="ARBA" id="ARBA00023136"/>
    </source>
</evidence>
<gene>
    <name evidence="7" type="ORF">PMG11_04668</name>
</gene>
<dbReference type="Gene3D" id="1.20.58.340">
    <property type="entry name" value="Magnesium transport protein CorA, transmembrane region"/>
    <property type="match status" value="1"/>
</dbReference>
<dbReference type="OrthoDB" id="5428055at2759"/>
<accession>A0A0F7VIC9</accession>
<evidence type="ECO:0000313" key="8">
    <source>
        <dbReference type="Proteomes" id="UP000042958"/>
    </source>
</evidence>
<keyword evidence="2 6" id="KW-0812">Transmembrane</keyword>
<evidence type="ECO:0000313" key="7">
    <source>
        <dbReference type="EMBL" id="CEO60025.1"/>
    </source>
</evidence>
<feature type="region of interest" description="Disordered" evidence="5">
    <location>
        <begin position="480"/>
        <end position="514"/>
    </location>
</feature>
<organism evidence="7 8">
    <name type="scientific">Penicillium brasilianum</name>
    <dbReference type="NCBI Taxonomy" id="104259"/>
    <lineage>
        <taxon>Eukaryota</taxon>
        <taxon>Fungi</taxon>
        <taxon>Dikarya</taxon>
        <taxon>Ascomycota</taxon>
        <taxon>Pezizomycotina</taxon>
        <taxon>Eurotiomycetes</taxon>
        <taxon>Eurotiomycetidae</taxon>
        <taxon>Eurotiales</taxon>
        <taxon>Aspergillaceae</taxon>
        <taxon>Penicillium</taxon>
    </lineage>
</organism>
<keyword evidence="8" id="KW-1185">Reference proteome</keyword>
<keyword evidence="3 6" id="KW-1133">Transmembrane helix</keyword>
<evidence type="ECO:0000256" key="6">
    <source>
        <dbReference type="SAM" id="Phobius"/>
    </source>
</evidence>
<dbReference type="InterPro" id="IPR045863">
    <property type="entry name" value="CorA_TM1_TM2"/>
</dbReference>
<feature type="transmembrane region" description="Helical" evidence="6">
    <location>
        <begin position="342"/>
        <end position="362"/>
    </location>
</feature>
<comment type="subcellular location">
    <subcellularLocation>
        <location evidence="1">Membrane</location>
        <topology evidence="1">Multi-pass membrane protein</topology>
    </subcellularLocation>
</comment>